<dbReference type="PROSITE" id="PS50005">
    <property type="entry name" value="TPR"/>
    <property type="match status" value="4"/>
</dbReference>
<gene>
    <name evidence="1" type="ORF">MNBD_GAMMA24-2587</name>
</gene>
<proteinExistence type="predicted"/>
<dbReference type="Pfam" id="PF14559">
    <property type="entry name" value="TPR_19"/>
    <property type="match status" value="4"/>
</dbReference>
<dbReference type="PROSITE" id="PS51257">
    <property type="entry name" value="PROKAR_LIPOPROTEIN"/>
    <property type="match status" value="1"/>
</dbReference>
<sequence length="936" mass="103858">MQSVKMPSFCVKLIVVIFITLALSGCGMEKNDAQLVATAKTYLAAKKIRAATLELKNALQKNPRNGEARYLLGKINLDIGDYKTAQKEFRHATQSGWAKDKAQIGLAKSLMAQQEFQELLNNVSVSKKYPASSQANIYALYADAQIALGKLGQAQNNLKKAKAIDSKSLQVLIAQAHLQLARNKKQQASIFLNSALQQYPNSDQLLLLLAKTAIQNSDKKLARSAYNKIISLEPEKLVTVYGRAARFGLAKLNIADEKLDSAQALLKPLFEQNRNDPELNYISGLLAFKKGDLDAAKQSLLRVLKFIPDQPQSQLLLGMVNFEKKNFEQVVYYLSTYINANPENIDARKLLGRAYIQLGKNNEAEQIFQPDLKLHKKDAELLALAGITQLQKGNLEAGISGLKKAVNAAPDNAYFRISLAKAYIASGETKKATDELKMLVSDGKLKKQSELLLIISYLRAGNFEKAINSALSLLSNHADEPVYLALTGNVFLATKDKVEALKYFNKSLQIDPGFAPAKMALARMAEQTGDTEKAISLYKSMIGDGEKSVIPLVALARLAKKTGKNTEMLSWLEQARNNAPLNITPRRMLAEYYLRNRQAAKADIYIQEALNIQPQETDLLGLQARSLTAQGQYSKAIPVLHDLLEKAPGSIYFRSLLAEVFLKVGQNSDAQNQLQLILNKQPDYKPALALMVRQKINSGHLDQALIYSHKIQKIQPRNYLGYELAGDVLMMAKKYNQARISYDRALQYKASPTRLLKLAEASAGLGNSANVQKILATGLKKYPGNARILQSLGNSYLNNGRNDQAIASFEKLLASQQDNIVALNNLAWLYSLRSSSASLKKAMRFAEKAYNLKPENHAIQDTYGWLLVQTGQLEKGLSILKRAIKFMPSVPEVQYHYAAALMESGYSEEGKRRLRHLLKSTPAFEGRAHAVELLRK</sequence>
<name>A0A3B1BM09_9ZZZZ</name>
<dbReference type="PANTHER" id="PTHR12558">
    <property type="entry name" value="CELL DIVISION CYCLE 16,23,27"/>
    <property type="match status" value="1"/>
</dbReference>
<protein>
    <submittedName>
        <fullName evidence="1">Uncharacterized protein</fullName>
    </submittedName>
</protein>
<dbReference type="SMART" id="SM00028">
    <property type="entry name" value="TPR"/>
    <property type="match status" value="14"/>
</dbReference>
<accession>A0A3B1BM09</accession>
<dbReference type="InterPro" id="IPR011990">
    <property type="entry name" value="TPR-like_helical_dom_sf"/>
</dbReference>
<dbReference type="EMBL" id="UOFZ01000065">
    <property type="protein sequence ID" value="VAX12834.1"/>
    <property type="molecule type" value="Genomic_DNA"/>
</dbReference>
<dbReference type="SUPFAM" id="SSF48452">
    <property type="entry name" value="TPR-like"/>
    <property type="match status" value="4"/>
</dbReference>
<dbReference type="Pfam" id="PF13432">
    <property type="entry name" value="TPR_16"/>
    <property type="match status" value="2"/>
</dbReference>
<dbReference type="Pfam" id="PF13181">
    <property type="entry name" value="TPR_8"/>
    <property type="match status" value="1"/>
</dbReference>
<evidence type="ECO:0000313" key="1">
    <source>
        <dbReference type="EMBL" id="VAX12834.1"/>
    </source>
</evidence>
<dbReference type="NCBIfam" id="TIGR02917">
    <property type="entry name" value="PEP_TPR_lipo"/>
    <property type="match status" value="1"/>
</dbReference>
<reference evidence="1" key="1">
    <citation type="submission" date="2018-06" db="EMBL/GenBank/DDBJ databases">
        <authorList>
            <person name="Zhirakovskaya E."/>
        </authorList>
    </citation>
    <scope>NUCLEOTIDE SEQUENCE</scope>
</reference>
<dbReference type="AlphaFoldDB" id="A0A3B1BM09"/>
<dbReference type="InterPro" id="IPR019734">
    <property type="entry name" value="TPR_rpt"/>
</dbReference>
<organism evidence="1">
    <name type="scientific">hydrothermal vent metagenome</name>
    <dbReference type="NCBI Taxonomy" id="652676"/>
    <lineage>
        <taxon>unclassified sequences</taxon>
        <taxon>metagenomes</taxon>
        <taxon>ecological metagenomes</taxon>
    </lineage>
</organism>
<dbReference type="Gene3D" id="1.25.40.10">
    <property type="entry name" value="Tetratricopeptide repeat domain"/>
    <property type="match status" value="6"/>
</dbReference>
<dbReference type="InterPro" id="IPR014266">
    <property type="entry name" value="PEP-CTERM_TPR_PrsT"/>
</dbReference>
<dbReference type="PANTHER" id="PTHR12558:SF13">
    <property type="entry name" value="CELL DIVISION CYCLE PROTEIN 27 HOMOLOG"/>
    <property type="match status" value="1"/>
</dbReference>